<reference evidence="8 9" key="1">
    <citation type="journal article" date="2016" name="Front. Microbiol.">
        <title>Fuerstia marisgermanicae gen. nov., sp. nov., an Unusual Member of the Phylum Planctomycetes from the German Wadden Sea.</title>
        <authorList>
            <person name="Kohn T."/>
            <person name="Heuer A."/>
            <person name="Jogler M."/>
            <person name="Vollmers J."/>
            <person name="Boedeker C."/>
            <person name="Bunk B."/>
            <person name="Rast P."/>
            <person name="Borchert D."/>
            <person name="Glockner I."/>
            <person name="Freese H.M."/>
            <person name="Klenk H.P."/>
            <person name="Overmann J."/>
            <person name="Kaster A.K."/>
            <person name="Rohde M."/>
            <person name="Wiegand S."/>
            <person name="Jogler C."/>
        </authorList>
    </citation>
    <scope>NUCLEOTIDE SEQUENCE [LARGE SCALE GENOMIC DNA]</scope>
    <source>
        <strain evidence="8 9">NH11</strain>
    </source>
</reference>
<keyword evidence="2" id="KW-0547">Nucleotide-binding</keyword>
<dbReference type="InterPro" id="IPR008271">
    <property type="entry name" value="Ser/Thr_kinase_AS"/>
</dbReference>
<dbReference type="SUPFAM" id="SSF48452">
    <property type="entry name" value="TPR-like"/>
    <property type="match status" value="1"/>
</dbReference>
<organism evidence="8 9">
    <name type="scientific">Fuerstiella marisgermanici</name>
    <dbReference type="NCBI Taxonomy" id="1891926"/>
    <lineage>
        <taxon>Bacteria</taxon>
        <taxon>Pseudomonadati</taxon>
        <taxon>Planctomycetota</taxon>
        <taxon>Planctomycetia</taxon>
        <taxon>Planctomycetales</taxon>
        <taxon>Planctomycetaceae</taxon>
        <taxon>Fuerstiella</taxon>
    </lineage>
</organism>
<evidence type="ECO:0000256" key="1">
    <source>
        <dbReference type="ARBA" id="ARBA00022679"/>
    </source>
</evidence>
<dbReference type="STRING" id="1891926.Fuma_05462"/>
<dbReference type="EMBL" id="CP017641">
    <property type="protein sequence ID" value="APZ95800.1"/>
    <property type="molecule type" value="Genomic_DNA"/>
</dbReference>
<evidence type="ECO:0000259" key="7">
    <source>
        <dbReference type="PROSITE" id="PS50011"/>
    </source>
</evidence>
<dbReference type="SUPFAM" id="SSF49785">
    <property type="entry name" value="Galactose-binding domain-like"/>
    <property type="match status" value="1"/>
</dbReference>
<dbReference type="InterPro" id="IPR008979">
    <property type="entry name" value="Galactose-bd-like_sf"/>
</dbReference>
<gene>
    <name evidence="8" type="primary">pknD_8</name>
    <name evidence="8" type="ORF">Fuma_05462</name>
</gene>
<evidence type="ECO:0000256" key="4">
    <source>
        <dbReference type="ARBA" id="ARBA00022801"/>
    </source>
</evidence>
<dbReference type="SMART" id="SM00028">
    <property type="entry name" value="TPR"/>
    <property type="match status" value="4"/>
</dbReference>
<dbReference type="Gene3D" id="1.10.510.10">
    <property type="entry name" value="Transferase(Phosphotransferase) domain 1"/>
    <property type="match status" value="1"/>
</dbReference>
<keyword evidence="6" id="KW-0675">Receptor</keyword>
<dbReference type="Pfam" id="PF00069">
    <property type="entry name" value="Pkinase"/>
    <property type="match status" value="1"/>
</dbReference>
<dbReference type="AlphaFoldDB" id="A0A1P8WP16"/>
<sequence>MREEAAERDLLIAARAVEQQIITAEDLARAVAHWTGTQQTPLLTCMESELQLSTERRDQLRDLFAQHKDSLSMEIAESIDDSLFGKLNSVLAAHNVDEEVQASVARWKNLPGRMPLMQISEGDRFEIISEHARGGLGEVWLAADLQLNRQVALKRIREKWADNQNAKIRFQLEAEITGRLEHPGVVPVYALGQRGDGQIYYAMRFIRGESLEAAVDSFHKSRGSESMDLRSPELRNLMRRFADACNTISYAHSRGIIHRDLKPANIMLGKYGETLVVDWGLAKQIGTAEVSPGMDADSIILSDSGSGSAPTQFGSAVGTPQYMSPEQAAGQLNRMGPATDVFGLGATLYHVLTNQPPQKQDSVERILERVQQGDSVPPSEINPNVPAPLEQICLKAMALQPSDRYTSPMELGEDVERWMADEPVSVCRDSLAVRTVRWVRKHQTLAATSAVAMLLLTAASVIGSLAWSQFEHQQLVYEQARLERETEANEKERDRLAELDSSLAATQTIVRQQVDEGRFAIAVRVLNSEIDTLAGATAFAEQRAALQAKSRRLQHIAEFYELAAFAERANYLAEDEDEIIAIVKALDLLAVWDHADWWNHLPAEDLNAQQHDRLQQAVYKQLVLLASTYIKLTGMRTLKGVGGKMPDTLTGQLGAIFSKDGKEEARATAVICDMANRFRYAECLRWYHGIAGLRLLKWTPVPSRRLKAPRNSTDAYELAIMLLTRAIIKDFPFAYYRGVKDDLMNARETLSIASEMAPDHYWTHLLLAQTEYLLAERTAENGEPEAWQYYETARQTFGRCVALNPALPFAYTDLSSVTLRQMEVIENSKLLEREDVVRIKKELLQSCVRYAWQAVERAPKEAWVYWHHGHALGAADRQEDAMAAYAKAVQLDHRFGENRNEELIDIDQIRGRSRMIEDITKLIENGEQRSVFAAVLAAGYLSNGDHAKANHWATIACDVNEVHPLAWSTAGLLAMHEKDLQAALSHFRNCRNSDPGSVWATIGMALCYEQLGDFPNAETLFSKGAELATVNHQIAEALLGQCRAQMQLGKSRDAGQALRRAKEVYPACHLDSVTLLATQRGDHLIEDLLDQLQPISTFDIAQNQRVLNTAHVPVQNGGFELPLNRYWHNPGGPAWHLVGEGESAATTGTQQSHGGNRSLHIRTTSLGADSVAGTRQIITVEENATYRISCRAKSNDNHAGGVSIIVAKENSGKPGVAIELPAGKYDWQEVVGEFDAPTSRRFPGLVPVVLSIQSSGIADVWLDDIVIQRVTPADLDAD</sequence>
<dbReference type="GO" id="GO:0004674">
    <property type="term" value="F:protein serine/threonine kinase activity"/>
    <property type="evidence" value="ECO:0007669"/>
    <property type="project" value="UniProtKB-EC"/>
</dbReference>
<dbReference type="InterPro" id="IPR019734">
    <property type="entry name" value="TPR_rpt"/>
</dbReference>
<keyword evidence="1 8" id="KW-0808">Transferase</keyword>
<dbReference type="Pfam" id="PF02018">
    <property type="entry name" value="CBM_4_9"/>
    <property type="match status" value="1"/>
</dbReference>
<evidence type="ECO:0000256" key="3">
    <source>
        <dbReference type="ARBA" id="ARBA00022777"/>
    </source>
</evidence>
<dbReference type="GO" id="GO:0005524">
    <property type="term" value="F:ATP binding"/>
    <property type="evidence" value="ECO:0007669"/>
    <property type="project" value="UniProtKB-KW"/>
</dbReference>
<dbReference type="InterPro" id="IPR011990">
    <property type="entry name" value="TPR-like_helical_dom_sf"/>
</dbReference>
<dbReference type="InterPro" id="IPR000719">
    <property type="entry name" value="Prot_kinase_dom"/>
</dbReference>
<keyword evidence="3 8" id="KW-0418">Kinase</keyword>
<dbReference type="InterPro" id="IPR011009">
    <property type="entry name" value="Kinase-like_dom_sf"/>
</dbReference>
<evidence type="ECO:0000313" key="8">
    <source>
        <dbReference type="EMBL" id="APZ95800.1"/>
    </source>
</evidence>
<evidence type="ECO:0000256" key="6">
    <source>
        <dbReference type="ARBA" id="ARBA00023170"/>
    </source>
</evidence>
<evidence type="ECO:0000256" key="5">
    <source>
        <dbReference type="ARBA" id="ARBA00022840"/>
    </source>
</evidence>
<name>A0A1P8WP16_9PLAN</name>
<dbReference type="InterPro" id="IPR003305">
    <property type="entry name" value="CenC_carb-bd"/>
</dbReference>
<dbReference type="PANTHER" id="PTHR43289:SF6">
    <property type="entry name" value="SERINE_THREONINE-PROTEIN KINASE NEKL-3"/>
    <property type="match status" value="1"/>
</dbReference>
<dbReference type="Pfam" id="PF14559">
    <property type="entry name" value="TPR_19"/>
    <property type="match status" value="1"/>
</dbReference>
<dbReference type="EC" id="2.7.11.1" evidence="8"/>
<protein>
    <submittedName>
        <fullName evidence="8">Serine/threonine-protein kinase PknD</fullName>
        <ecNumber evidence="8">2.7.11.1</ecNumber>
    </submittedName>
</protein>
<dbReference type="PROSITE" id="PS00108">
    <property type="entry name" value="PROTEIN_KINASE_ST"/>
    <property type="match status" value="1"/>
</dbReference>
<keyword evidence="4" id="KW-0378">Hydrolase</keyword>
<dbReference type="PANTHER" id="PTHR43289">
    <property type="entry name" value="MITOGEN-ACTIVATED PROTEIN KINASE KINASE KINASE 20-RELATED"/>
    <property type="match status" value="1"/>
</dbReference>
<proteinExistence type="predicted"/>
<dbReference type="PROSITE" id="PS50011">
    <property type="entry name" value="PROTEIN_KINASE_DOM"/>
    <property type="match status" value="1"/>
</dbReference>
<keyword evidence="5" id="KW-0067">ATP-binding</keyword>
<evidence type="ECO:0000256" key="2">
    <source>
        <dbReference type="ARBA" id="ARBA00022741"/>
    </source>
</evidence>
<dbReference type="SMART" id="SM00220">
    <property type="entry name" value="S_TKc"/>
    <property type="match status" value="1"/>
</dbReference>
<dbReference type="Gene3D" id="1.25.40.10">
    <property type="entry name" value="Tetratricopeptide repeat domain"/>
    <property type="match status" value="2"/>
</dbReference>
<dbReference type="KEGG" id="fmr:Fuma_05462"/>
<dbReference type="GO" id="GO:0016798">
    <property type="term" value="F:hydrolase activity, acting on glycosyl bonds"/>
    <property type="evidence" value="ECO:0007669"/>
    <property type="project" value="InterPro"/>
</dbReference>
<evidence type="ECO:0000313" key="9">
    <source>
        <dbReference type="Proteomes" id="UP000187735"/>
    </source>
</evidence>
<dbReference type="Proteomes" id="UP000187735">
    <property type="component" value="Chromosome"/>
</dbReference>
<dbReference type="SUPFAM" id="SSF56112">
    <property type="entry name" value="Protein kinase-like (PK-like)"/>
    <property type="match status" value="1"/>
</dbReference>
<dbReference type="CDD" id="cd14014">
    <property type="entry name" value="STKc_PknB_like"/>
    <property type="match status" value="1"/>
</dbReference>
<dbReference type="Gene3D" id="2.60.120.260">
    <property type="entry name" value="Galactose-binding domain-like"/>
    <property type="match status" value="1"/>
</dbReference>
<dbReference type="Gene3D" id="3.30.200.20">
    <property type="entry name" value="Phosphorylase Kinase, domain 1"/>
    <property type="match status" value="1"/>
</dbReference>
<keyword evidence="9" id="KW-1185">Reference proteome</keyword>
<dbReference type="SUPFAM" id="SSF81901">
    <property type="entry name" value="HCP-like"/>
    <property type="match status" value="1"/>
</dbReference>
<feature type="domain" description="Protein kinase" evidence="7">
    <location>
        <begin position="125"/>
        <end position="419"/>
    </location>
</feature>
<accession>A0A1P8WP16</accession>